<accession>A0A1F4VCH7</accession>
<dbReference type="PANTHER" id="PTHR33908">
    <property type="entry name" value="MANNOSYLTRANSFERASE YKCB-RELATED"/>
    <property type="match status" value="1"/>
</dbReference>
<keyword evidence="7 8" id="KW-0472">Membrane</keyword>
<dbReference type="InterPro" id="IPR038731">
    <property type="entry name" value="RgtA/B/C-like"/>
</dbReference>
<feature type="transmembrane region" description="Helical" evidence="8">
    <location>
        <begin position="730"/>
        <end position="750"/>
    </location>
</feature>
<dbReference type="PANTHER" id="PTHR33908:SF11">
    <property type="entry name" value="MEMBRANE PROTEIN"/>
    <property type="match status" value="1"/>
</dbReference>
<evidence type="ECO:0000256" key="4">
    <source>
        <dbReference type="ARBA" id="ARBA00022679"/>
    </source>
</evidence>
<dbReference type="InterPro" id="IPR050297">
    <property type="entry name" value="LipidA_mod_glycosyltrf_83"/>
</dbReference>
<feature type="transmembrane region" description="Helical" evidence="8">
    <location>
        <begin position="826"/>
        <end position="845"/>
    </location>
</feature>
<dbReference type="InterPro" id="IPR007016">
    <property type="entry name" value="O-antigen_ligase-rel_domated"/>
</dbReference>
<dbReference type="AlphaFoldDB" id="A0A1F4VCH7"/>
<feature type="transmembrane region" description="Helical" evidence="8">
    <location>
        <begin position="666"/>
        <end position="685"/>
    </location>
</feature>
<keyword evidence="2" id="KW-1003">Cell membrane</keyword>
<dbReference type="GO" id="GO:0016763">
    <property type="term" value="F:pentosyltransferase activity"/>
    <property type="evidence" value="ECO:0007669"/>
    <property type="project" value="TreeGrafter"/>
</dbReference>
<feature type="transmembrane region" description="Helical" evidence="8">
    <location>
        <begin position="196"/>
        <end position="214"/>
    </location>
</feature>
<reference evidence="11 12" key="1">
    <citation type="journal article" date="2016" name="Nat. Commun.">
        <title>Thousands of microbial genomes shed light on interconnected biogeochemical processes in an aquifer system.</title>
        <authorList>
            <person name="Anantharaman K."/>
            <person name="Brown C.T."/>
            <person name="Hug L.A."/>
            <person name="Sharon I."/>
            <person name="Castelle C.J."/>
            <person name="Probst A.J."/>
            <person name="Thomas B.C."/>
            <person name="Singh A."/>
            <person name="Wilkins M.J."/>
            <person name="Karaoz U."/>
            <person name="Brodie E.L."/>
            <person name="Williams K.H."/>
            <person name="Hubbard S.S."/>
            <person name="Banfield J.F."/>
        </authorList>
    </citation>
    <scope>NUCLEOTIDE SEQUENCE [LARGE SCALE GENOMIC DNA]</scope>
</reference>
<evidence type="ECO:0000256" key="1">
    <source>
        <dbReference type="ARBA" id="ARBA00004651"/>
    </source>
</evidence>
<feature type="transmembrane region" description="Helical" evidence="8">
    <location>
        <begin position="150"/>
        <end position="176"/>
    </location>
</feature>
<feature type="transmembrane region" description="Helical" evidence="8">
    <location>
        <begin position="771"/>
        <end position="793"/>
    </location>
</feature>
<dbReference type="Pfam" id="PF13231">
    <property type="entry name" value="PMT_2"/>
    <property type="match status" value="1"/>
</dbReference>
<evidence type="ECO:0000259" key="9">
    <source>
        <dbReference type="Pfam" id="PF04932"/>
    </source>
</evidence>
<feature type="transmembrane region" description="Helical" evidence="8">
    <location>
        <begin position="430"/>
        <end position="446"/>
    </location>
</feature>
<feature type="transmembrane region" description="Helical" evidence="8">
    <location>
        <begin position="405"/>
        <end position="424"/>
    </location>
</feature>
<feature type="domain" description="O-antigen ligase-related" evidence="9">
    <location>
        <begin position="226"/>
        <end position="380"/>
    </location>
</feature>
<keyword evidence="6 8" id="KW-1133">Transmembrane helix</keyword>
<dbReference type="GO" id="GO:0009103">
    <property type="term" value="P:lipopolysaccharide biosynthetic process"/>
    <property type="evidence" value="ECO:0007669"/>
    <property type="project" value="UniProtKB-ARBA"/>
</dbReference>
<feature type="transmembrane region" description="Helical" evidence="8">
    <location>
        <begin position="50"/>
        <end position="71"/>
    </location>
</feature>
<keyword evidence="4" id="KW-0808">Transferase</keyword>
<evidence type="ECO:0000256" key="8">
    <source>
        <dbReference type="SAM" id="Phobius"/>
    </source>
</evidence>
<feature type="transmembrane region" description="Helical" evidence="8">
    <location>
        <begin position="243"/>
        <end position="260"/>
    </location>
</feature>
<dbReference type="Pfam" id="PF04932">
    <property type="entry name" value="Wzy_C"/>
    <property type="match status" value="1"/>
</dbReference>
<name>A0A1F4VCH7_UNCKA</name>
<evidence type="ECO:0000313" key="12">
    <source>
        <dbReference type="Proteomes" id="UP000176504"/>
    </source>
</evidence>
<comment type="subcellular location">
    <subcellularLocation>
        <location evidence="1">Cell membrane</location>
        <topology evidence="1">Multi-pass membrane protein</topology>
    </subcellularLocation>
</comment>
<evidence type="ECO:0000256" key="2">
    <source>
        <dbReference type="ARBA" id="ARBA00022475"/>
    </source>
</evidence>
<sequence>MISELLLLIAIFALCVFLAYEDLRSAFIFLLLVSPLLHKEVFSLVKWDVLPIRIVILAILATSVFKFILWFKKTRDFLKVKKFLLDPMLLVLLALFLIRVISLFNSRNLVSSLLVLTFYATMVFLYILLSYLSERYGVKFVLSLIKFYSLVAFGTAVIASLQFVLDIKYGIIFGALWRIPGKLSRVGSVFWDVNHYGGFISAMIPVVLGLLISAKSKTAKVFYSFMSVFMFLILLLTNSRSAWIGFFVSMTVFVAYILVIRFKARSLLYVLLAVFLLSIPATLGYRNPESLLRQKVDAYFHYRGDSFASHLMLLQGAYEVFEKFPVLGGGYGSFFEHFKDTKVAASYYSRDPAALLVRVPAHSIWGEILSETGFLGMIVFTLFTVILLGTTFYAASESSDRSEKYLLASLGASALSFLVSGIFYSYNAEFFWIILFLSFVISKTVLGKLYDINNLFSYITSRNASFLALIFLIGSLLIFVNLSVNHLIPWDEAIYAKVSKNMVISGNYLTQSWEEGKEWLEKPPFYMWSSALFMKLLGFNSLSVKLPSAIFGFATVVVVYFMGKKMFNAHIGFLSSMILLTTSQYLYYSRVGMLDVTLTFFITISTYFFSLSLDKKDIKLGALAGFFGGLSVMTKGVVGILSLFIILLTFGFFLIRDRREITKKSLTLPCFYLFTFLLAGLPWHLHQYFQFGESFTKTYFGYHVLKRATESVEGKGEPFFWYITVLKTSMRVWFIGLLVSLLALVSSVLLRWKVVGVNLLQKFTNSNFRLVFIWSLFIFLFFSSAVSKLVWYIMPIYPFLAIFTAFGLYTLFEAFLNLLKKGDSKLLRFLFVYLISGLGLLYLFYVRGLVYVSDSTGSKARLVLLKDNLTGIGEPLYYDRIEKPLPLFYSDSEVRAVDYNPLFDRINDADFNEAIVYITSQRRYEKLSSKFSDTVLLGSDGDLVLARVKSRAEVTLEKVSYLRNEIDWIQKKSLEGDPLALSKVKDLPVLKRQLSDLEAEYEKSSKD</sequence>
<feature type="transmembrane region" description="Helical" evidence="8">
    <location>
        <begin position="799"/>
        <end position="819"/>
    </location>
</feature>
<feature type="transmembrane region" description="Helical" evidence="8">
    <location>
        <begin position="110"/>
        <end position="129"/>
    </location>
</feature>
<evidence type="ECO:0000256" key="5">
    <source>
        <dbReference type="ARBA" id="ARBA00022692"/>
    </source>
</evidence>
<evidence type="ECO:0000256" key="6">
    <source>
        <dbReference type="ARBA" id="ARBA00022989"/>
    </source>
</evidence>
<feature type="transmembrane region" description="Helical" evidence="8">
    <location>
        <begin position="374"/>
        <end position="393"/>
    </location>
</feature>
<gene>
    <name evidence="11" type="ORF">A3A78_03195</name>
</gene>
<feature type="transmembrane region" description="Helical" evidence="8">
    <location>
        <begin position="594"/>
        <end position="613"/>
    </location>
</feature>
<dbReference type="EMBL" id="MEVI01000003">
    <property type="protein sequence ID" value="OGC54961.1"/>
    <property type="molecule type" value="Genomic_DNA"/>
</dbReference>
<feature type="transmembrane region" description="Helical" evidence="8">
    <location>
        <begin position="466"/>
        <end position="488"/>
    </location>
</feature>
<proteinExistence type="predicted"/>
<comment type="caution">
    <text evidence="11">The sequence shown here is derived from an EMBL/GenBank/DDBJ whole genome shotgun (WGS) entry which is preliminary data.</text>
</comment>
<evidence type="ECO:0000256" key="3">
    <source>
        <dbReference type="ARBA" id="ARBA00022676"/>
    </source>
</evidence>
<evidence type="ECO:0000259" key="10">
    <source>
        <dbReference type="Pfam" id="PF13231"/>
    </source>
</evidence>
<feature type="transmembrane region" description="Helical" evidence="8">
    <location>
        <begin position="221"/>
        <end position="237"/>
    </location>
</feature>
<feature type="transmembrane region" description="Helical" evidence="8">
    <location>
        <begin position="267"/>
        <end position="285"/>
    </location>
</feature>
<feature type="transmembrane region" description="Helical" evidence="8">
    <location>
        <begin position="546"/>
        <end position="563"/>
    </location>
</feature>
<dbReference type="Proteomes" id="UP000176504">
    <property type="component" value="Unassembled WGS sequence"/>
</dbReference>
<feature type="domain" description="Glycosyltransferase RgtA/B/C/D-like" evidence="10">
    <location>
        <begin position="522"/>
        <end position="676"/>
    </location>
</feature>
<protein>
    <submittedName>
        <fullName evidence="11">Uncharacterized protein</fullName>
    </submittedName>
</protein>
<dbReference type="GO" id="GO:0005886">
    <property type="term" value="C:plasma membrane"/>
    <property type="evidence" value="ECO:0007669"/>
    <property type="project" value="UniProtKB-SubCell"/>
</dbReference>
<keyword evidence="3" id="KW-0328">Glycosyltransferase</keyword>
<feature type="transmembrane region" description="Helical" evidence="8">
    <location>
        <begin position="83"/>
        <end position="104"/>
    </location>
</feature>
<feature type="transmembrane region" description="Helical" evidence="8">
    <location>
        <begin position="633"/>
        <end position="654"/>
    </location>
</feature>
<keyword evidence="5 8" id="KW-0812">Transmembrane</keyword>
<evidence type="ECO:0000256" key="7">
    <source>
        <dbReference type="ARBA" id="ARBA00023136"/>
    </source>
</evidence>
<organism evidence="11 12">
    <name type="scientific">candidate division WWE3 bacterium RIFCSPLOWO2_01_FULL_41_18</name>
    <dbReference type="NCBI Taxonomy" id="1802625"/>
    <lineage>
        <taxon>Bacteria</taxon>
        <taxon>Katanobacteria</taxon>
    </lineage>
</organism>
<evidence type="ECO:0000313" key="11">
    <source>
        <dbReference type="EMBL" id="OGC54961.1"/>
    </source>
</evidence>